<dbReference type="InterPro" id="IPR036291">
    <property type="entry name" value="NAD(P)-bd_dom_sf"/>
</dbReference>
<gene>
    <name evidence="3" type="primary">yciK</name>
    <name evidence="3" type="ORF">Maes01_01932</name>
</gene>
<comment type="similarity">
    <text evidence="1">Belongs to the short-chain dehydrogenases/reductases (SDR) family.</text>
</comment>
<protein>
    <submittedName>
        <fullName evidence="3">Oxidoreductase YciK</fullName>
    </submittedName>
</protein>
<dbReference type="EMBL" id="BAABRT010000014">
    <property type="protein sequence ID" value="GAA5525363.1"/>
    <property type="molecule type" value="Genomic_DNA"/>
</dbReference>
<dbReference type="NCBIfam" id="NF006509">
    <property type="entry name" value="PRK08945.1"/>
    <property type="match status" value="1"/>
</dbReference>
<keyword evidence="4" id="KW-1185">Reference proteome</keyword>
<evidence type="ECO:0000256" key="1">
    <source>
        <dbReference type="ARBA" id="ARBA00006484"/>
    </source>
</evidence>
<dbReference type="SUPFAM" id="SSF51735">
    <property type="entry name" value="NAD(P)-binding Rossmann-fold domains"/>
    <property type="match status" value="1"/>
</dbReference>
<dbReference type="PROSITE" id="PS00061">
    <property type="entry name" value="ADH_SHORT"/>
    <property type="match status" value="1"/>
</dbReference>
<name>A0ABP9WQ87_9GAMM</name>
<keyword evidence="2" id="KW-0560">Oxidoreductase</keyword>
<reference evidence="3 4" key="1">
    <citation type="submission" date="2024-02" db="EMBL/GenBank/DDBJ databases">
        <title>Microbulbifer aestuariivivens NBRC 112533.</title>
        <authorList>
            <person name="Ichikawa N."/>
            <person name="Katano-Makiyama Y."/>
            <person name="Hidaka K."/>
        </authorList>
    </citation>
    <scope>NUCLEOTIDE SEQUENCE [LARGE SCALE GENOMIC DNA]</scope>
    <source>
        <strain evidence="3 4">NBRC 112533</strain>
    </source>
</reference>
<dbReference type="PRINTS" id="PR00081">
    <property type="entry name" value="GDHRDH"/>
</dbReference>
<dbReference type="Gene3D" id="3.40.50.720">
    <property type="entry name" value="NAD(P)-binding Rossmann-like Domain"/>
    <property type="match status" value="1"/>
</dbReference>
<dbReference type="RefSeq" id="WP_425563528.1">
    <property type="nucleotide sequence ID" value="NZ_BAABRT010000014.1"/>
</dbReference>
<evidence type="ECO:0000313" key="3">
    <source>
        <dbReference type="EMBL" id="GAA5525363.1"/>
    </source>
</evidence>
<dbReference type="PANTHER" id="PTHR42901">
    <property type="entry name" value="ALCOHOL DEHYDROGENASE"/>
    <property type="match status" value="1"/>
</dbReference>
<dbReference type="InterPro" id="IPR020904">
    <property type="entry name" value="Sc_DH/Rdtase_CS"/>
</dbReference>
<organism evidence="3 4">
    <name type="scientific">Microbulbifer aestuariivivens</name>
    <dbReference type="NCBI Taxonomy" id="1908308"/>
    <lineage>
        <taxon>Bacteria</taxon>
        <taxon>Pseudomonadati</taxon>
        <taxon>Pseudomonadota</taxon>
        <taxon>Gammaproteobacteria</taxon>
        <taxon>Cellvibrionales</taxon>
        <taxon>Microbulbiferaceae</taxon>
        <taxon>Microbulbifer</taxon>
    </lineage>
</organism>
<dbReference type="Pfam" id="PF00106">
    <property type="entry name" value="adh_short"/>
    <property type="match status" value="1"/>
</dbReference>
<proteinExistence type="inferred from homology"/>
<comment type="caution">
    <text evidence="3">The sequence shown here is derived from an EMBL/GenBank/DDBJ whole genome shotgun (WGS) entry which is preliminary data.</text>
</comment>
<accession>A0ABP9WQ87</accession>
<evidence type="ECO:0000313" key="4">
    <source>
        <dbReference type="Proteomes" id="UP001408594"/>
    </source>
</evidence>
<sequence>MSETIGNYTPAPDLLKDKIILVTGAGDGIGRTAARTYAAHGATVILLGRTTAKLEAVYDEIEEAGGPQPAIFPMDLNEAKIDAFEHFAEAVEQEFGRLDGLLHSAGVLGQRTPIANYHFATWEQVMRVNVNAAFGLTKALLPLLEESPAGSIIFTGSSVGLKGRAFWGAYSVSKFATEGLMQVLADELDGVSNIRVNSINPGATRTNMRAAAYPAEDPRTVTRAEDIMPTYLYLMGDDSRGVSGKQFNAQG</sequence>
<dbReference type="PANTHER" id="PTHR42901:SF1">
    <property type="entry name" value="ALCOHOL DEHYDROGENASE"/>
    <property type="match status" value="1"/>
</dbReference>
<evidence type="ECO:0000256" key="2">
    <source>
        <dbReference type="ARBA" id="ARBA00023002"/>
    </source>
</evidence>
<dbReference type="Proteomes" id="UP001408594">
    <property type="component" value="Unassembled WGS sequence"/>
</dbReference>
<dbReference type="InterPro" id="IPR002347">
    <property type="entry name" value="SDR_fam"/>
</dbReference>